<reference evidence="2 3" key="1">
    <citation type="submission" date="2018-06" db="EMBL/GenBank/DDBJ databases">
        <title>Genomic Encyclopedia of Type Strains, Phase IV (KMG-IV): sequencing the most valuable type-strain genomes for metagenomic binning, comparative biology and taxonomic classification.</title>
        <authorList>
            <person name="Goeker M."/>
        </authorList>
    </citation>
    <scope>NUCLEOTIDE SEQUENCE [LARGE SCALE GENOMIC DNA]</scope>
    <source>
        <strain evidence="2 3">DSM 24875</strain>
    </source>
</reference>
<comment type="caution">
    <text evidence="2">The sequence shown here is derived from an EMBL/GenBank/DDBJ whole genome shotgun (WGS) entry which is preliminary data.</text>
</comment>
<dbReference type="RefSeq" id="WP_210209088.1">
    <property type="nucleotide sequence ID" value="NZ_QNRK01000059.1"/>
</dbReference>
<dbReference type="CDD" id="cd06554">
    <property type="entry name" value="ASCH_ASC-1_like"/>
    <property type="match status" value="1"/>
</dbReference>
<evidence type="ECO:0000256" key="1">
    <source>
        <dbReference type="SAM" id="MobiDB-lite"/>
    </source>
</evidence>
<feature type="region of interest" description="Disordered" evidence="1">
    <location>
        <begin position="145"/>
        <end position="203"/>
    </location>
</feature>
<protein>
    <recommendedName>
        <fullName evidence="4">ASCH domain-containing protein</fullName>
    </recommendedName>
</protein>
<sequence length="203" mass="21692">MSPLPRLALSVRQPWAWAILHGGKTIENRSAASIRHMNFSGVERLAIHAAKGMTRDEYEEAAAFMAELGVPCPPPADLARGGIVGAVAFGGIVTKSGSPWFFGPRGLVLEKPEPCAFIPCRGALGLFEWTAGDPADVPAPAKWMRAPARSASSSGPPATRRTSRLRRSGCGRRRGRPRESPPSNKKRGRCSGASWNGKAPFLP</sequence>
<proteinExistence type="predicted"/>
<feature type="compositionally biased region" description="Basic residues" evidence="1">
    <location>
        <begin position="161"/>
        <end position="176"/>
    </location>
</feature>
<dbReference type="EMBL" id="QNRK01000059">
    <property type="protein sequence ID" value="RBP01080.1"/>
    <property type="molecule type" value="Genomic_DNA"/>
</dbReference>
<organism evidence="2 3">
    <name type="scientific">Roseiarcus fermentans</name>
    <dbReference type="NCBI Taxonomy" id="1473586"/>
    <lineage>
        <taxon>Bacteria</taxon>
        <taxon>Pseudomonadati</taxon>
        <taxon>Pseudomonadota</taxon>
        <taxon>Alphaproteobacteria</taxon>
        <taxon>Hyphomicrobiales</taxon>
        <taxon>Roseiarcaceae</taxon>
        <taxon>Roseiarcus</taxon>
    </lineage>
</organism>
<dbReference type="AlphaFoldDB" id="A0A366EH74"/>
<evidence type="ECO:0008006" key="4">
    <source>
        <dbReference type="Google" id="ProtNLM"/>
    </source>
</evidence>
<dbReference type="Proteomes" id="UP000253529">
    <property type="component" value="Unassembled WGS sequence"/>
</dbReference>
<evidence type="ECO:0000313" key="3">
    <source>
        <dbReference type="Proteomes" id="UP000253529"/>
    </source>
</evidence>
<dbReference type="SUPFAM" id="SSF88697">
    <property type="entry name" value="PUA domain-like"/>
    <property type="match status" value="1"/>
</dbReference>
<feature type="compositionally biased region" description="Low complexity" evidence="1">
    <location>
        <begin position="145"/>
        <end position="160"/>
    </location>
</feature>
<gene>
    <name evidence="2" type="ORF">DFR50_15925</name>
</gene>
<evidence type="ECO:0000313" key="2">
    <source>
        <dbReference type="EMBL" id="RBP01080.1"/>
    </source>
</evidence>
<name>A0A366EH74_9HYPH</name>
<dbReference type="Gene3D" id="2.30.130.30">
    <property type="entry name" value="Hypothetical protein"/>
    <property type="match status" value="1"/>
</dbReference>
<dbReference type="InterPro" id="IPR015947">
    <property type="entry name" value="PUA-like_sf"/>
</dbReference>
<keyword evidence="3" id="KW-1185">Reference proteome</keyword>
<accession>A0A366EH74</accession>